<dbReference type="CDD" id="cd06558">
    <property type="entry name" value="crotonase-like"/>
    <property type="match status" value="1"/>
</dbReference>
<dbReference type="EMBL" id="BQKE01000001">
    <property type="protein sequence ID" value="GJM61965.1"/>
    <property type="molecule type" value="Genomic_DNA"/>
</dbReference>
<protein>
    <submittedName>
        <fullName evidence="2">Enoyl-CoA hydratase</fullName>
    </submittedName>
</protein>
<dbReference type="InterPro" id="IPR051683">
    <property type="entry name" value="Enoyl-CoA_Hydratase/Isomerase"/>
</dbReference>
<comment type="similarity">
    <text evidence="1">Belongs to the enoyl-CoA hydratase/isomerase family.</text>
</comment>
<dbReference type="Pfam" id="PF00378">
    <property type="entry name" value="ECH_1"/>
    <property type="match status" value="1"/>
</dbReference>
<dbReference type="PANTHER" id="PTHR42964:SF1">
    <property type="entry name" value="POLYKETIDE BIOSYNTHESIS ENOYL-COA HYDRATASE PKSH-RELATED"/>
    <property type="match status" value="1"/>
</dbReference>
<dbReference type="Proteomes" id="UP001310022">
    <property type="component" value="Unassembled WGS sequence"/>
</dbReference>
<keyword evidence="3" id="KW-1185">Reference proteome</keyword>
<reference evidence="2 3" key="1">
    <citation type="submission" date="2021-12" db="EMBL/GenBank/DDBJ databases">
        <title>Genome sequencing of bacteria with rrn-lacking chromosome and rrn-plasmid.</title>
        <authorList>
            <person name="Anda M."/>
            <person name="Iwasaki W."/>
        </authorList>
    </citation>
    <scope>NUCLEOTIDE SEQUENCE [LARGE SCALE GENOMIC DNA]</scope>
    <source>
        <strain evidence="2 3">NBRC 15940</strain>
    </source>
</reference>
<dbReference type="GO" id="GO:0003824">
    <property type="term" value="F:catalytic activity"/>
    <property type="evidence" value="ECO:0007669"/>
    <property type="project" value="UniProtKB-ARBA"/>
</dbReference>
<gene>
    <name evidence="2" type="ORF">PEDI_25170</name>
</gene>
<evidence type="ECO:0000256" key="1">
    <source>
        <dbReference type="ARBA" id="ARBA00005254"/>
    </source>
</evidence>
<proteinExistence type="inferred from homology"/>
<sequence>MHAYSESESKNPQDYNFGFLLWEVDDHFLYITLNRPEKKNAMPPQMMNEIAMLLNHAHFNGDIWGVVIQSRGDVFSAGADLKAFAGLPVEDKGSTIPEPQSPVKLGDAFQQLYKPCIAVVEGNVYAGAFLILAGCSHVLCLENVELSLPEAKRGIWPMQVMASLAPIIPKRTLLDWCMRAEVISAQEAERWGLITYVLAPEDLESVKEKLIDQIKQVSPSAVRKGLAAYGKMQDINSSEQHEYLHDQLQKLLATEDAKEGLAAFREKRKPQWRGK</sequence>
<evidence type="ECO:0000313" key="2">
    <source>
        <dbReference type="EMBL" id="GJM61965.1"/>
    </source>
</evidence>
<organism evidence="2 3">
    <name type="scientific">Persicobacter diffluens</name>
    <dbReference type="NCBI Taxonomy" id="981"/>
    <lineage>
        <taxon>Bacteria</taxon>
        <taxon>Pseudomonadati</taxon>
        <taxon>Bacteroidota</taxon>
        <taxon>Cytophagia</taxon>
        <taxon>Cytophagales</taxon>
        <taxon>Persicobacteraceae</taxon>
        <taxon>Persicobacter</taxon>
    </lineage>
</organism>
<comment type="caution">
    <text evidence="2">The sequence shown here is derived from an EMBL/GenBank/DDBJ whole genome shotgun (WGS) entry which is preliminary data.</text>
</comment>
<dbReference type="SUPFAM" id="SSF52096">
    <property type="entry name" value="ClpP/crotonase"/>
    <property type="match status" value="1"/>
</dbReference>
<accession>A0AAN4W017</accession>
<dbReference type="GO" id="GO:0008300">
    <property type="term" value="P:isoprenoid catabolic process"/>
    <property type="evidence" value="ECO:0007669"/>
    <property type="project" value="TreeGrafter"/>
</dbReference>
<dbReference type="RefSeq" id="WP_338237385.1">
    <property type="nucleotide sequence ID" value="NZ_BQKE01000001.1"/>
</dbReference>
<dbReference type="PANTHER" id="PTHR42964">
    <property type="entry name" value="ENOYL-COA HYDRATASE"/>
    <property type="match status" value="1"/>
</dbReference>
<dbReference type="Gene3D" id="3.90.226.10">
    <property type="entry name" value="2-enoyl-CoA Hydratase, Chain A, domain 1"/>
    <property type="match status" value="1"/>
</dbReference>
<evidence type="ECO:0000313" key="3">
    <source>
        <dbReference type="Proteomes" id="UP001310022"/>
    </source>
</evidence>
<dbReference type="InterPro" id="IPR029045">
    <property type="entry name" value="ClpP/crotonase-like_dom_sf"/>
</dbReference>
<dbReference type="AlphaFoldDB" id="A0AAN4W017"/>
<name>A0AAN4W017_9BACT</name>
<dbReference type="InterPro" id="IPR001753">
    <property type="entry name" value="Enoyl-CoA_hydra/iso"/>
</dbReference>